<dbReference type="InterPro" id="IPR047216">
    <property type="entry name" value="Endonuclease_DUF559_bact"/>
</dbReference>
<dbReference type="InterPro" id="IPR011335">
    <property type="entry name" value="Restrct_endonuc-II-like"/>
</dbReference>
<dbReference type="Proteomes" id="UP001203410">
    <property type="component" value="Unassembled WGS sequence"/>
</dbReference>
<accession>A0ABT0RX06</accession>
<comment type="caution">
    <text evidence="2">The sequence shown here is derived from an EMBL/GenBank/DDBJ whole genome shotgun (WGS) entry which is preliminary data.</text>
</comment>
<sequence length="128" mass="14624">MLRSRAKTMRSAPTEAEHRLWQILRAKRFAGYKFRRQAPVDFYIADFICLSQRLIIELDGSQHLDNATDMERDAYLRAQGFRIIRIWNNDLFTNEEGVGELILSALRAAPSPQPLSREGRGANGAFNG</sequence>
<dbReference type="CDD" id="cd01038">
    <property type="entry name" value="Endonuclease_DUF559"/>
    <property type="match status" value="1"/>
</dbReference>
<dbReference type="InterPro" id="IPR007569">
    <property type="entry name" value="DUF559"/>
</dbReference>
<evidence type="ECO:0000313" key="2">
    <source>
        <dbReference type="EMBL" id="MCL6699434.1"/>
    </source>
</evidence>
<dbReference type="SUPFAM" id="SSF52980">
    <property type="entry name" value="Restriction endonuclease-like"/>
    <property type="match status" value="1"/>
</dbReference>
<dbReference type="PANTHER" id="PTHR38590">
    <property type="entry name" value="BLL0828 PROTEIN"/>
    <property type="match status" value="1"/>
</dbReference>
<evidence type="ECO:0000259" key="1">
    <source>
        <dbReference type="Pfam" id="PF04480"/>
    </source>
</evidence>
<organism evidence="2 3">
    <name type="scientific">Sphingomonas caseinilyticus</name>
    <dbReference type="NCBI Taxonomy" id="2908205"/>
    <lineage>
        <taxon>Bacteria</taxon>
        <taxon>Pseudomonadati</taxon>
        <taxon>Pseudomonadota</taxon>
        <taxon>Alphaproteobacteria</taxon>
        <taxon>Sphingomonadales</taxon>
        <taxon>Sphingomonadaceae</taxon>
        <taxon>Sphingomonas</taxon>
    </lineage>
</organism>
<reference evidence="2 3" key="1">
    <citation type="submission" date="2022-05" db="EMBL/GenBank/DDBJ databases">
        <authorList>
            <person name="Jo J.-H."/>
            <person name="Im W.-T."/>
        </authorList>
    </citation>
    <scope>NUCLEOTIDE SEQUENCE [LARGE SCALE GENOMIC DNA]</scope>
    <source>
        <strain evidence="2 3">NSE70-1</strain>
    </source>
</reference>
<proteinExistence type="predicted"/>
<dbReference type="Gene3D" id="3.40.960.10">
    <property type="entry name" value="VSR Endonuclease"/>
    <property type="match status" value="1"/>
</dbReference>
<protein>
    <submittedName>
        <fullName evidence="2">DUF559 domain-containing protein</fullName>
    </submittedName>
</protein>
<name>A0ABT0RX06_9SPHN</name>
<dbReference type="EMBL" id="JAMGBA010000002">
    <property type="protein sequence ID" value="MCL6699434.1"/>
    <property type="molecule type" value="Genomic_DNA"/>
</dbReference>
<dbReference type="Pfam" id="PF04480">
    <property type="entry name" value="DUF559"/>
    <property type="match status" value="1"/>
</dbReference>
<feature type="domain" description="DUF559" evidence="1">
    <location>
        <begin position="3"/>
        <end position="106"/>
    </location>
</feature>
<dbReference type="PANTHER" id="PTHR38590:SF1">
    <property type="entry name" value="BLL0828 PROTEIN"/>
    <property type="match status" value="1"/>
</dbReference>
<keyword evidence="3" id="KW-1185">Reference proteome</keyword>
<gene>
    <name evidence="2" type="ORF">LZ496_11655</name>
</gene>
<evidence type="ECO:0000313" key="3">
    <source>
        <dbReference type="Proteomes" id="UP001203410"/>
    </source>
</evidence>